<evidence type="ECO:0000259" key="2">
    <source>
        <dbReference type="Pfam" id="PF21688"/>
    </source>
</evidence>
<protein>
    <submittedName>
        <fullName evidence="3">Uncharacterized protein</fullName>
    </submittedName>
</protein>
<dbReference type="Gene3D" id="3.30.70.2700">
    <property type="match status" value="1"/>
</dbReference>
<dbReference type="PIRSF" id="PIRSF038984">
    <property type="entry name" value="FAD_binding_protein"/>
    <property type="match status" value="1"/>
</dbReference>
<evidence type="ECO:0000259" key="1">
    <source>
        <dbReference type="Pfam" id="PF01494"/>
    </source>
</evidence>
<dbReference type="InterPro" id="IPR002938">
    <property type="entry name" value="FAD-bd"/>
</dbReference>
<name>A0A2G6EAL2_9BACT</name>
<dbReference type="EMBL" id="PDPS01000021">
    <property type="protein sequence ID" value="PID58882.1"/>
    <property type="molecule type" value="Genomic_DNA"/>
</dbReference>
<dbReference type="Gene3D" id="3.50.50.60">
    <property type="entry name" value="FAD/NAD(P)-binding domain"/>
    <property type="match status" value="2"/>
</dbReference>
<accession>A0A2G6EAL2</accession>
<proteinExistence type="predicted"/>
<dbReference type="GO" id="GO:0071949">
    <property type="term" value="F:FAD binding"/>
    <property type="evidence" value="ECO:0007669"/>
    <property type="project" value="InterPro"/>
</dbReference>
<dbReference type="InterPro" id="IPR049516">
    <property type="entry name" value="FAD-depend_C"/>
</dbReference>
<dbReference type="PANTHER" id="PTHR42842:SF3">
    <property type="entry name" value="FAD_NAD(P)-BINDING OXIDOREDUCTASE FAMILY PROTEIN"/>
    <property type="match status" value="1"/>
</dbReference>
<reference evidence="3 4" key="1">
    <citation type="submission" date="2017-10" db="EMBL/GenBank/DDBJ databases">
        <title>Novel microbial diversity and functional potential in the marine mammal oral microbiome.</title>
        <authorList>
            <person name="Dudek N.K."/>
            <person name="Sun C.L."/>
            <person name="Burstein D."/>
            <person name="Kantor R.S."/>
            <person name="Aliaga Goltsman D.S."/>
            <person name="Bik E.M."/>
            <person name="Thomas B.C."/>
            <person name="Banfield J.F."/>
            <person name="Relman D.A."/>
        </authorList>
    </citation>
    <scope>NUCLEOTIDE SEQUENCE [LARGE SCALE GENOMIC DNA]</scope>
    <source>
        <strain evidence="3">DOLZORAL124_49_17</strain>
    </source>
</reference>
<dbReference type="InterPro" id="IPR028348">
    <property type="entry name" value="FAD-binding_protein"/>
</dbReference>
<dbReference type="PANTHER" id="PTHR42842">
    <property type="entry name" value="FAD/NAD(P)-BINDING OXIDOREDUCTASE"/>
    <property type="match status" value="1"/>
</dbReference>
<sequence>MTALHTQEIHLSQFEIPVQRLAERRSTGCDRQLHPWIAERCGIRQEDILDYSILHRSLDARKKPHLRVVYTLKAIVAEGLPIAEDRHLRIQTPQADQEDPLYQLATLNELPRQPIVVGSGPAGIMAAYLLALYGCQPLILDRGFDVDRRRSDIENFHQSRCLNPESNYLFGEGGAGTYSDGKLYTRIKDRRIAFLLNAYVAARAPRRILYDHHPHIGSDILPHMVKRLRRQIEDWGGSFRWGAAVQDIIIRDQRCQGVVLRNGERLDAPLTLIACGHSARDLILKLVQRGIRHRLKDFQTGCRIEHPQEFIDRSQYGVIPPRGIVGAAEYRMTSRPPAYSGIAGVTTFCMCPGGEIIASTSDEAQLCTNGMSPFLRNGCYANAGLIVNQDASQYASAQEVFATLARLEQQAFSAGAGRDNSAPYCCPAQSASAFVRGEAGLQRSDSSYRLGIRSGRIDMLLPARTTAALREGLCYFERIIPGFLHSGTLIGIETRVSCPVRFERNPDTLSSSVPGLYLAGEAAGYAGGISSSALDGLRIAETILTGKRAKRK</sequence>
<feature type="domain" description="FAD-dependent protein C-terminal" evidence="2">
    <location>
        <begin position="298"/>
        <end position="495"/>
    </location>
</feature>
<evidence type="ECO:0000313" key="4">
    <source>
        <dbReference type="Proteomes" id="UP000229740"/>
    </source>
</evidence>
<dbReference type="Pfam" id="PF01494">
    <property type="entry name" value="FAD_binding_3"/>
    <property type="match status" value="1"/>
</dbReference>
<comment type="caution">
    <text evidence="3">The sequence shown here is derived from an EMBL/GenBank/DDBJ whole genome shotgun (WGS) entry which is preliminary data.</text>
</comment>
<evidence type="ECO:0000313" key="3">
    <source>
        <dbReference type="EMBL" id="PID58882.1"/>
    </source>
</evidence>
<dbReference type="InterPro" id="IPR036188">
    <property type="entry name" value="FAD/NAD-bd_sf"/>
</dbReference>
<feature type="domain" description="FAD-binding" evidence="1">
    <location>
        <begin position="115"/>
        <end position="142"/>
    </location>
</feature>
<gene>
    <name evidence="3" type="ORF">CSB45_02465</name>
</gene>
<dbReference type="Proteomes" id="UP000229740">
    <property type="component" value="Unassembled WGS sequence"/>
</dbReference>
<organism evidence="3 4">
    <name type="scientific">candidate division KSB3 bacterium</name>
    <dbReference type="NCBI Taxonomy" id="2044937"/>
    <lineage>
        <taxon>Bacteria</taxon>
        <taxon>candidate division KSB3</taxon>
    </lineage>
</organism>
<dbReference type="Pfam" id="PF21688">
    <property type="entry name" value="FAD-depend_C"/>
    <property type="match status" value="1"/>
</dbReference>
<dbReference type="AlphaFoldDB" id="A0A2G6EAL2"/>
<dbReference type="SUPFAM" id="SSF51905">
    <property type="entry name" value="FAD/NAD(P)-binding domain"/>
    <property type="match status" value="1"/>
</dbReference>